<evidence type="ECO:0000256" key="2">
    <source>
        <dbReference type="ARBA" id="ARBA00023002"/>
    </source>
</evidence>
<dbReference type="RefSeq" id="WP_145023003.1">
    <property type="nucleotide sequence ID" value="NZ_VLLN01000014.1"/>
</dbReference>
<keyword evidence="7" id="KW-1185">Reference proteome</keyword>
<evidence type="ECO:0000256" key="3">
    <source>
        <dbReference type="PROSITE-ProRule" id="PRU10007"/>
    </source>
</evidence>
<dbReference type="InterPro" id="IPR016161">
    <property type="entry name" value="Ald_DH/histidinol_DH"/>
</dbReference>
<dbReference type="SUPFAM" id="SSF53720">
    <property type="entry name" value="ALDH-like"/>
    <property type="match status" value="1"/>
</dbReference>
<dbReference type="InterPro" id="IPR015590">
    <property type="entry name" value="Aldehyde_DH_dom"/>
</dbReference>
<dbReference type="OrthoDB" id="9762913at2"/>
<dbReference type="Gene3D" id="3.40.605.10">
    <property type="entry name" value="Aldehyde Dehydrogenase, Chain A, domain 1"/>
    <property type="match status" value="1"/>
</dbReference>
<protein>
    <submittedName>
        <fullName evidence="6">Acyl-CoA reductase-like NAD-dependent aldehyde dehydrogenase</fullName>
    </submittedName>
</protein>
<dbReference type="PANTHER" id="PTHR11699">
    <property type="entry name" value="ALDEHYDE DEHYDROGENASE-RELATED"/>
    <property type="match status" value="1"/>
</dbReference>
<dbReference type="Gene3D" id="3.40.309.10">
    <property type="entry name" value="Aldehyde Dehydrogenase, Chain A, domain 2"/>
    <property type="match status" value="1"/>
</dbReference>
<dbReference type="InterPro" id="IPR016162">
    <property type="entry name" value="Ald_DH_N"/>
</dbReference>
<evidence type="ECO:0000259" key="5">
    <source>
        <dbReference type="Pfam" id="PF00171"/>
    </source>
</evidence>
<keyword evidence="2 4" id="KW-0560">Oxidoreductase</keyword>
<dbReference type="FunFam" id="3.40.605.10:FF:000007">
    <property type="entry name" value="NAD/NADP-dependent betaine aldehyde dehydrogenase"/>
    <property type="match status" value="1"/>
</dbReference>
<feature type="domain" description="Aldehyde dehydrogenase" evidence="5">
    <location>
        <begin position="17"/>
        <end position="469"/>
    </location>
</feature>
<dbReference type="Pfam" id="PF00171">
    <property type="entry name" value="Aldedh"/>
    <property type="match status" value="1"/>
</dbReference>
<dbReference type="InterPro" id="IPR016163">
    <property type="entry name" value="Ald_DH_C"/>
</dbReference>
<organism evidence="6 7">
    <name type="scientific">Geobacter argillaceus</name>
    <dbReference type="NCBI Taxonomy" id="345631"/>
    <lineage>
        <taxon>Bacteria</taxon>
        <taxon>Pseudomonadati</taxon>
        <taxon>Thermodesulfobacteriota</taxon>
        <taxon>Desulfuromonadia</taxon>
        <taxon>Geobacterales</taxon>
        <taxon>Geobacteraceae</taxon>
        <taxon>Geobacter</taxon>
    </lineage>
</organism>
<dbReference type="EMBL" id="VLLN01000014">
    <property type="protein sequence ID" value="TWJ18740.1"/>
    <property type="molecule type" value="Genomic_DNA"/>
</dbReference>
<comment type="caution">
    <text evidence="6">The sequence shown here is derived from an EMBL/GenBank/DDBJ whole genome shotgun (WGS) entry which is preliminary data.</text>
</comment>
<dbReference type="InterPro" id="IPR029510">
    <property type="entry name" value="Ald_DH_CS_GLU"/>
</dbReference>
<proteinExistence type="inferred from homology"/>
<accession>A0A562VLH2</accession>
<dbReference type="InterPro" id="IPR044086">
    <property type="entry name" value="LUC3-like"/>
</dbReference>
<dbReference type="FunFam" id="3.40.309.10:FF:000009">
    <property type="entry name" value="Aldehyde dehydrogenase A"/>
    <property type="match status" value="1"/>
</dbReference>
<comment type="similarity">
    <text evidence="1 4">Belongs to the aldehyde dehydrogenase family.</text>
</comment>
<dbReference type="CDD" id="cd07106">
    <property type="entry name" value="ALDH_AldA-AAD23400"/>
    <property type="match status" value="1"/>
</dbReference>
<dbReference type="GO" id="GO:0016620">
    <property type="term" value="F:oxidoreductase activity, acting on the aldehyde or oxo group of donors, NAD or NADP as acceptor"/>
    <property type="evidence" value="ECO:0007669"/>
    <property type="project" value="InterPro"/>
</dbReference>
<dbReference type="PROSITE" id="PS00687">
    <property type="entry name" value="ALDEHYDE_DEHYDR_GLU"/>
    <property type="match status" value="1"/>
</dbReference>
<reference evidence="6 7" key="1">
    <citation type="submission" date="2019-07" db="EMBL/GenBank/DDBJ databases">
        <title>Genomic Encyclopedia of Archaeal and Bacterial Type Strains, Phase II (KMG-II): from individual species to whole genera.</title>
        <authorList>
            <person name="Goeker M."/>
        </authorList>
    </citation>
    <scope>NUCLEOTIDE SEQUENCE [LARGE SCALE GENOMIC DNA]</scope>
    <source>
        <strain evidence="6 7">ATCC BAA-1139</strain>
    </source>
</reference>
<evidence type="ECO:0000313" key="7">
    <source>
        <dbReference type="Proteomes" id="UP000319449"/>
    </source>
</evidence>
<dbReference type="Proteomes" id="UP000319449">
    <property type="component" value="Unassembled WGS sequence"/>
</dbReference>
<evidence type="ECO:0000256" key="4">
    <source>
        <dbReference type="RuleBase" id="RU003345"/>
    </source>
</evidence>
<sequence length="476" mass="50670">MNKFDLIIDGVKVATADYFDVINPATLEVVGQCPNADNSHLDQAVAAAQRAFGPWSATDDSVRAQKLHGLADAIERNQQELMMLLTMEMGKPLVGLYGIGSGMEVGGSVAWTRATAELTLPLEVIQDNEDAIIEVHRKPLGVVGSIPPWNWPLLIAIWHVMPALRTGNTVVIKPSSLTPLATLRFVEIANGILPPGVLNIVTAERGIGSAMAKHTGISKIVFTGSTPTGKNIMENASGNLKRLTLELGGNDAGIVLPDVDVAEVAPQIFAGAFNNNGQTCAALKRLYAHEDIYEDLCGALADIARSVVTGNGLEEGADLGPLQNKDQLDLVVELAEDARKAGGRFLCGGHLMEGPGYFYPATLVADVSDGVRLVDEEQFGPILPIIKFSDTDDAVRRANNSPFGLGGSVWSKDIQKAKALAMRLECGTAWVNTHSTIQPNAPFGGVKESGFGVEFARDGLTEYTSIQTVKIVKPKA</sequence>
<feature type="active site" evidence="3">
    <location>
        <position position="246"/>
    </location>
</feature>
<dbReference type="InterPro" id="IPR016160">
    <property type="entry name" value="Ald_DH_CS_CYS"/>
</dbReference>
<dbReference type="AlphaFoldDB" id="A0A562VLH2"/>
<evidence type="ECO:0000256" key="1">
    <source>
        <dbReference type="ARBA" id="ARBA00009986"/>
    </source>
</evidence>
<dbReference type="PROSITE" id="PS00070">
    <property type="entry name" value="ALDEHYDE_DEHYDR_CYS"/>
    <property type="match status" value="1"/>
</dbReference>
<name>A0A562VLH2_9BACT</name>
<evidence type="ECO:0000313" key="6">
    <source>
        <dbReference type="EMBL" id="TWJ18740.1"/>
    </source>
</evidence>
<gene>
    <name evidence="6" type="ORF">JN12_02374</name>
</gene>